<dbReference type="EMBL" id="CP071446">
    <property type="protein sequence ID" value="QTA37430.1"/>
    <property type="molecule type" value="Genomic_DNA"/>
</dbReference>
<evidence type="ECO:0000313" key="7">
    <source>
        <dbReference type="Proteomes" id="UP000671862"/>
    </source>
</evidence>
<dbReference type="RefSeq" id="WP_207566155.1">
    <property type="nucleotide sequence ID" value="NZ_CP071446.1"/>
</dbReference>
<reference evidence="6 7" key="1">
    <citation type="submission" date="2021-03" db="EMBL/GenBank/DDBJ databases">
        <title>Thermosipho ferrireducens sp.nov., an anaerobic thermophilic iron-reducing bacterium isolated from a deep-sea hydrothermal sulfide deposits.</title>
        <authorList>
            <person name="Zeng X."/>
            <person name="Chen Y."/>
            <person name="Shao Z."/>
        </authorList>
    </citation>
    <scope>NUCLEOTIDE SEQUENCE [LARGE SCALE GENOMIC DNA]</scope>
    <source>
        <strain evidence="6 7">JL129W03</strain>
    </source>
</reference>
<keyword evidence="2 5" id="KW-0812">Transmembrane</keyword>
<sequence>MRFAVGKFVPVDSYVHRLDPRSKILATFILVTMVLLVQNIRGYLIPGFLFILISFLSKVNLILYLRSVKNMWVLITFAFIIQYISTNITMAVYITLRLVFVIIFASVLTYTTSPLLIAKGLSDIMKWFGIKERHREDFSMIMTISMRFIPILFDEADRIIKAQIARGARFDQPGIKHKIKALIVIVIPLLISAIRKAEELSIALQARKYGVGPRTSYYELQWNVKDTIFIIISISGLMFVIFWG</sequence>
<dbReference type="CDD" id="cd16914">
    <property type="entry name" value="EcfT"/>
    <property type="match status" value="1"/>
</dbReference>
<evidence type="ECO:0000256" key="4">
    <source>
        <dbReference type="ARBA" id="ARBA00023136"/>
    </source>
</evidence>
<feature type="transmembrane region" description="Helical" evidence="5">
    <location>
        <begin position="44"/>
        <end position="65"/>
    </location>
</feature>
<keyword evidence="4 5" id="KW-0472">Membrane</keyword>
<evidence type="ECO:0000256" key="1">
    <source>
        <dbReference type="ARBA" id="ARBA00004141"/>
    </source>
</evidence>
<name>A0ABX7S6N8_9BACT</name>
<evidence type="ECO:0000256" key="2">
    <source>
        <dbReference type="ARBA" id="ARBA00022692"/>
    </source>
</evidence>
<evidence type="ECO:0000256" key="5">
    <source>
        <dbReference type="SAM" id="Phobius"/>
    </source>
</evidence>
<feature type="transmembrane region" description="Helical" evidence="5">
    <location>
        <begin position="20"/>
        <end position="37"/>
    </location>
</feature>
<keyword evidence="3 5" id="KW-1133">Transmembrane helix</keyword>
<evidence type="ECO:0000313" key="6">
    <source>
        <dbReference type="EMBL" id="QTA37430.1"/>
    </source>
</evidence>
<keyword evidence="7" id="KW-1185">Reference proteome</keyword>
<accession>A0ABX7S6N8</accession>
<comment type="subcellular location">
    <subcellularLocation>
        <location evidence="1">Membrane</location>
        <topology evidence="1">Multi-pass membrane protein</topology>
    </subcellularLocation>
</comment>
<feature type="transmembrane region" description="Helical" evidence="5">
    <location>
        <begin position="98"/>
        <end position="118"/>
    </location>
</feature>
<dbReference type="Pfam" id="PF02361">
    <property type="entry name" value="CbiQ"/>
    <property type="match status" value="1"/>
</dbReference>
<gene>
    <name evidence="6" type="ORF">JYK00_06735</name>
</gene>
<proteinExistence type="predicted"/>
<dbReference type="Proteomes" id="UP000671862">
    <property type="component" value="Chromosome"/>
</dbReference>
<dbReference type="InterPro" id="IPR003339">
    <property type="entry name" value="ABC/ECF_trnsptr_transmembrane"/>
</dbReference>
<evidence type="ECO:0000256" key="3">
    <source>
        <dbReference type="ARBA" id="ARBA00022989"/>
    </source>
</evidence>
<feature type="transmembrane region" description="Helical" evidence="5">
    <location>
        <begin position="227"/>
        <end position="243"/>
    </location>
</feature>
<dbReference type="PANTHER" id="PTHR33514">
    <property type="entry name" value="PROTEIN ABCI12, CHLOROPLASTIC"/>
    <property type="match status" value="1"/>
</dbReference>
<protein>
    <submittedName>
        <fullName evidence="6">Energy-coupling factor transporter transmembrane protein EcfT</fullName>
    </submittedName>
</protein>
<dbReference type="PANTHER" id="PTHR33514:SF13">
    <property type="entry name" value="PROTEIN ABCI12, CHLOROPLASTIC"/>
    <property type="match status" value="1"/>
</dbReference>
<organism evidence="6 7">
    <name type="scientific">Thermosipho ferrireducens</name>
    <dbReference type="NCBI Taxonomy" id="2571116"/>
    <lineage>
        <taxon>Bacteria</taxon>
        <taxon>Thermotogati</taxon>
        <taxon>Thermotogota</taxon>
        <taxon>Thermotogae</taxon>
        <taxon>Thermotogales</taxon>
        <taxon>Fervidobacteriaceae</taxon>
        <taxon>Thermosipho</taxon>
    </lineage>
</organism>
<feature type="transmembrane region" description="Helical" evidence="5">
    <location>
        <begin position="71"/>
        <end position="93"/>
    </location>
</feature>